<feature type="non-terminal residue" evidence="1">
    <location>
        <position position="60"/>
    </location>
</feature>
<accession>A0A4Q9M9H1</accession>
<dbReference type="Proteomes" id="UP000292957">
    <property type="component" value="Unassembled WGS sequence"/>
</dbReference>
<name>A0A4Q9M9H1_9APHY</name>
<gene>
    <name evidence="1" type="ORF">BD311DRAFT_602920</name>
</gene>
<protein>
    <submittedName>
        <fullName evidence="1">Uncharacterized protein</fullName>
    </submittedName>
</protein>
<reference evidence="1" key="1">
    <citation type="submission" date="2019-01" db="EMBL/GenBank/DDBJ databases">
        <title>Draft genome sequences of three monokaryotic isolates of the white-rot basidiomycete fungus Dichomitus squalens.</title>
        <authorList>
            <consortium name="DOE Joint Genome Institute"/>
            <person name="Lopez S.C."/>
            <person name="Andreopoulos B."/>
            <person name="Pangilinan J."/>
            <person name="Lipzen A."/>
            <person name="Riley R."/>
            <person name="Ahrendt S."/>
            <person name="Ng V."/>
            <person name="Barry K."/>
            <person name="Daum C."/>
            <person name="Grigoriev I.V."/>
            <person name="Hilden K.S."/>
            <person name="Makela M.R."/>
            <person name="de Vries R.P."/>
        </authorList>
    </citation>
    <scope>NUCLEOTIDE SEQUENCE [LARGE SCALE GENOMIC DNA]</scope>
    <source>
        <strain evidence="1">OM18370.1</strain>
    </source>
</reference>
<evidence type="ECO:0000313" key="1">
    <source>
        <dbReference type="EMBL" id="TBU22818.1"/>
    </source>
</evidence>
<dbReference type="EMBL" id="ML143525">
    <property type="protein sequence ID" value="TBU22818.1"/>
    <property type="molecule type" value="Genomic_DNA"/>
</dbReference>
<dbReference type="AlphaFoldDB" id="A0A4Q9M9H1"/>
<organism evidence="1">
    <name type="scientific">Dichomitus squalens</name>
    <dbReference type="NCBI Taxonomy" id="114155"/>
    <lineage>
        <taxon>Eukaryota</taxon>
        <taxon>Fungi</taxon>
        <taxon>Dikarya</taxon>
        <taxon>Basidiomycota</taxon>
        <taxon>Agaricomycotina</taxon>
        <taxon>Agaricomycetes</taxon>
        <taxon>Polyporales</taxon>
        <taxon>Polyporaceae</taxon>
        <taxon>Dichomitus</taxon>
    </lineage>
</organism>
<proteinExistence type="predicted"/>
<sequence length="60" mass="6603">MIDANPRTGSASFRASQNRTRCWETADLANFTYPWAGPIFAASLRKPGRRSADSGRATSR</sequence>